<dbReference type="AlphaFoldDB" id="A0A1I6G9K1"/>
<dbReference type="EMBL" id="FOYV01000001">
    <property type="protein sequence ID" value="SFR38747.1"/>
    <property type="molecule type" value="Genomic_DNA"/>
</dbReference>
<gene>
    <name evidence="2" type="ORF">SAMN04488073_0249</name>
</gene>
<organism evidence="2 3">
    <name type="scientific">Marinobacter gudaonensis</name>
    <dbReference type="NCBI Taxonomy" id="375760"/>
    <lineage>
        <taxon>Bacteria</taxon>
        <taxon>Pseudomonadati</taxon>
        <taxon>Pseudomonadota</taxon>
        <taxon>Gammaproteobacteria</taxon>
        <taxon>Pseudomonadales</taxon>
        <taxon>Marinobacteraceae</taxon>
        <taxon>Marinobacter</taxon>
    </lineage>
</organism>
<dbReference type="InterPro" id="IPR018633">
    <property type="entry name" value="DUF2357"/>
</dbReference>
<dbReference type="RefSeq" id="WP_091985107.1">
    <property type="nucleotide sequence ID" value="NZ_FOYV01000001.1"/>
</dbReference>
<dbReference type="Pfam" id="PF09823">
    <property type="entry name" value="DUF2357"/>
    <property type="match status" value="1"/>
</dbReference>
<evidence type="ECO:0000313" key="3">
    <source>
        <dbReference type="Proteomes" id="UP000199290"/>
    </source>
</evidence>
<dbReference type="OrthoDB" id="32195at2"/>
<sequence>MPLLCFDHTDGSVCQLTLSEVALPRAIQAQLKTPVVAWFDAQHLRLNPSESELPGPVDSPLFFEWQRLEWLFEPGDDCHFEAPLALWVNRVPQTQVRYRSLAGKPRLMGSFSLENAVGRTRFEVVDARGKVLFSLGVEVFPQKLDYKDDFPAMLDEITEVLYSLAFDAFTKTFASTSPRVTYRQMVSEWLSLFRVLFDSLEVSLATLLRTPKSELRREHRVKPIHRIKKATPRGIRAATRRPDRYSRGGGLRVAPGVQLSHLPEEHKQISYDTVENRFVAWALAEIIRQIERTMRYLRQQSKVSPKRVQVELAELETRKARLRRRLQGSVLGAVGPFQHQSFFSTTLTMAPGYKEFYHRFLLLRKGLALAENDVFQMDYKDIATLYEYWCFLKTVKLLRDNPKYDLVSNDIVKLEHHRLRVNLKKGKKSAVHFVQKSTGDDISMYFNRTFGRQKYTHTFDQKPDQFIEFSRLGFDTKGDRKFFKVVLDAKYRFDRESEQYPDSPVACGPPLDTIAQLHRYRDAILWQEGFDDSVRVANKSIGGVILFPYPGDEQDFKQHPFYQSIANVNIGAVPLQPGRHRENQLFCDYLESLFEQPGEVITQSRVHYDNRIYRRKKEASRQWVLVGMVPKNNRQARLDYHFEQRCFYIPRPSESKWPLEQISVVALYDQAQRHIVGWAEVERVEVRLGKELAETGTTWPPRKPELPHYVYRLGPVHSVNLNAGAQMSGHRQSRYLITRLGFELALQEQEPELQFIGSWDHYIEWKRLKTRYPKVQIRRTKTMVNAAGEDVSELEFIPIDTDLES</sequence>
<dbReference type="Proteomes" id="UP000199290">
    <property type="component" value="Unassembled WGS sequence"/>
</dbReference>
<accession>A0A1I6G9K1</accession>
<reference evidence="3" key="1">
    <citation type="submission" date="2016-10" db="EMBL/GenBank/DDBJ databases">
        <authorList>
            <person name="Varghese N."/>
            <person name="Submissions S."/>
        </authorList>
    </citation>
    <scope>NUCLEOTIDE SEQUENCE [LARGE SCALE GENOMIC DNA]</scope>
    <source>
        <strain evidence="3">CGMCC 1.6294</strain>
    </source>
</reference>
<dbReference type="InterPro" id="IPR007505">
    <property type="entry name" value="PDDEXK_7"/>
</dbReference>
<feature type="domain" description="DUF2357" evidence="1">
    <location>
        <begin position="108"/>
        <end position="359"/>
    </location>
</feature>
<evidence type="ECO:0000259" key="1">
    <source>
        <dbReference type="Pfam" id="PF09823"/>
    </source>
</evidence>
<keyword evidence="3" id="KW-1185">Reference proteome</keyword>
<evidence type="ECO:0000313" key="2">
    <source>
        <dbReference type="EMBL" id="SFR38747.1"/>
    </source>
</evidence>
<dbReference type="Pfam" id="PF04411">
    <property type="entry name" value="PDDEXK_7"/>
    <property type="match status" value="1"/>
</dbReference>
<name>A0A1I6G9K1_9GAMM</name>
<proteinExistence type="predicted"/>
<protein>
    <recommendedName>
        <fullName evidence="1">DUF2357 domain-containing protein</fullName>
    </recommendedName>
</protein>
<dbReference type="STRING" id="375760.SAMN04488073_0249"/>